<sequence length="532" mass="58998">MNAFPARISFHPWRNCFGFVVDDHTRPKTLAISQPSNGFPLGSFTVCAYSKSCQPLVIDLYSLASSSLEQFCNGHTWMLLLNEKLAFAAGLSGNDQVILERIGETSSCIYVEIRPQSFRDWETVQSSSTEFELTMLNQIGVVCEGMSFPIWIGQNIVSLFTVVNISPLPPPNSGCVRLAEDTEIYVQPYSDYTKGEITEPIAHRDPGDYSQSGFSSAFSRIISRFLPADDTADHCLVDEFIRNISKDSINVNLRILPRSLLDGDIYGSMHPTAIVALSDDSTGCCPRPSIVRIQSFDVKNPAFALLFFLPKDSPSDRRIADTLRGRNSHCILSTYLYEFSLTDCAWIDCSAIDSSHVRVVKHLEVLAAQVQNDLSIGRNEAEESKEVSVESSAGYSENFGESVTDTVALEMQSRHIASCARYIEYCLESGRESPGHVLIVGPELSGKSTIALRLAKRLLKSPKTVLSACIECKRWKVIWRILARSGVLVIATAKSLHAVHRTLATPQGKRFFARVEEIESLEEVSLDLLEAF</sequence>
<keyword evidence="1" id="KW-0547">Nucleotide-binding</keyword>
<dbReference type="InterPro" id="IPR027417">
    <property type="entry name" value="P-loop_NTPase"/>
</dbReference>
<reference evidence="4 5" key="1">
    <citation type="submission" date="2014-11" db="EMBL/GenBank/DDBJ databases">
        <title>Genetic blueprint of the zoonotic pathogen Toxocara canis.</title>
        <authorList>
            <person name="Zhu X.-Q."/>
            <person name="Korhonen P.K."/>
            <person name="Cai H."/>
            <person name="Young N.D."/>
            <person name="Nejsum P."/>
            <person name="von Samson-Himmelstjerna G."/>
            <person name="Boag P.R."/>
            <person name="Tan P."/>
            <person name="Li Q."/>
            <person name="Min J."/>
            <person name="Yang Y."/>
            <person name="Wang X."/>
            <person name="Fang X."/>
            <person name="Hall R.S."/>
            <person name="Hofmann A."/>
            <person name="Sternberg P.W."/>
            <person name="Jex A.R."/>
            <person name="Gasser R.B."/>
        </authorList>
    </citation>
    <scope>NUCLEOTIDE SEQUENCE [LARGE SCALE GENOMIC DNA]</scope>
    <source>
        <strain evidence="4">PN_DK_2014</strain>
    </source>
</reference>
<protein>
    <submittedName>
        <fullName evidence="4">Peroxisome biogenesis factor 1</fullName>
    </submittedName>
</protein>
<dbReference type="SUPFAM" id="SSF54585">
    <property type="entry name" value="Cdc48 domain 2-like"/>
    <property type="match status" value="1"/>
</dbReference>
<dbReference type="InterPro" id="IPR015342">
    <property type="entry name" value="PEX1-N_C-lobe"/>
</dbReference>
<dbReference type="Proteomes" id="UP000031036">
    <property type="component" value="Unassembled WGS sequence"/>
</dbReference>
<gene>
    <name evidence="4" type="primary">Pex1</name>
    <name evidence="4" type="ORF">Tcan_03051</name>
</gene>
<dbReference type="EMBL" id="JPKZ01001526">
    <property type="protein sequence ID" value="KHN81438.1"/>
    <property type="molecule type" value="Genomic_DNA"/>
</dbReference>
<keyword evidence="5" id="KW-1185">Reference proteome</keyword>
<dbReference type="GO" id="GO:0005777">
    <property type="term" value="C:peroxisome"/>
    <property type="evidence" value="ECO:0007669"/>
    <property type="project" value="InterPro"/>
</dbReference>
<dbReference type="SUPFAM" id="SSF52540">
    <property type="entry name" value="P-loop containing nucleoside triphosphate hydrolases"/>
    <property type="match status" value="1"/>
</dbReference>
<evidence type="ECO:0000259" key="3">
    <source>
        <dbReference type="Pfam" id="PF09262"/>
    </source>
</evidence>
<dbReference type="GO" id="GO:0007031">
    <property type="term" value="P:peroxisome organization"/>
    <property type="evidence" value="ECO:0007669"/>
    <property type="project" value="InterPro"/>
</dbReference>
<dbReference type="OrthoDB" id="5846683at2759"/>
<feature type="domain" description="Peroxisomal ATPase PEX1 N-terminal C-lobe" evidence="3">
    <location>
        <begin position="111"/>
        <end position="188"/>
    </location>
</feature>
<dbReference type="InterPro" id="IPR029067">
    <property type="entry name" value="CDC48_domain_2-like_sf"/>
</dbReference>
<evidence type="ECO:0000256" key="1">
    <source>
        <dbReference type="ARBA" id="ARBA00022741"/>
    </source>
</evidence>
<evidence type="ECO:0000313" key="4">
    <source>
        <dbReference type="EMBL" id="KHN81438.1"/>
    </source>
</evidence>
<dbReference type="Pfam" id="PF09262">
    <property type="entry name" value="PEX-1N"/>
    <property type="match status" value="1"/>
</dbReference>
<dbReference type="AlphaFoldDB" id="A0A0B2VIQ6"/>
<evidence type="ECO:0000256" key="2">
    <source>
        <dbReference type="ARBA" id="ARBA00022840"/>
    </source>
</evidence>
<evidence type="ECO:0000313" key="5">
    <source>
        <dbReference type="Proteomes" id="UP000031036"/>
    </source>
</evidence>
<dbReference type="Gene3D" id="3.10.330.10">
    <property type="match status" value="1"/>
</dbReference>
<dbReference type="STRING" id="6265.A0A0B2VIQ6"/>
<proteinExistence type="predicted"/>
<organism evidence="4 5">
    <name type="scientific">Toxocara canis</name>
    <name type="common">Canine roundworm</name>
    <dbReference type="NCBI Taxonomy" id="6265"/>
    <lineage>
        <taxon>Eukaryota</taxon>
        <taxon>Metazoa</taxon>
        <taxon>Ecdysozoa</taxon>
        <taxon>Nematoda</taxon>
        <taxon>Chromadorea</taxon>
        <taxon>Rhabditida</taxon>
        <taxon>Spirurina</taxon>
        <taxon>Ascaridomorpha</taxon>
        <taxon>Ascaridoidea</taxon>
        <taxon>Toxocaridae</taxon>
        <taxon>Toxocara</taxon>
    </lineage>
</organism>
<accession>A0A0B2VIQ6</accession>
<comment type="caution">
    <text evidence="4">The sequence shown here is derived from an EMBL/GenBank/DDBJ whole genome shotgun (WGS) entry which is preliminary data.</text>
</comment>
<name>A0A0B2VIQ6_TOXCA</name>
<keyword evidence="2" id="KW-0067">ATP-binding</keyword>
<dbReference type="GO" id="GO:0005524">
    <property type="term" value="F:ATP binding"/>
    <property type="evidence" value="ECO:0007669"/>
    <property type="project" value="UniProtKB-KW"/>
</dbReference>